<reference evidence="1" key="1">
    <citation type="journal article" date="2019" name="Appl. Environ. Microbiol.">
        <title>An in vitro enrichment strategy for formulating synergistic synbiotics.</title>
        <authorList>
            <person name="Kok C.R."/>
            <person name="Quintero D.F.G."/>
            <person name="Niyirora C."/>
            <person name="Rose D."/>
            <person name="Li A."/>
            <person name="Hutkins R."/>
        </authorList>
    </citation>
    <scope>NUCLEOTIDE SEQUENCE</scope>
    <source>
        <strain evidence="1">CR15</strain>
    </source>
</reference>
<reference evidence="1" key="2">
    <citation type="submission" date="2019-04" db="EMBL/GenBank/DDBJ databases">
        <authorList>
            <person name="Kok C.R."/>
            <person name="Hutkins R."/>
        </authorList>
    </citation>
    <scope>NUCLEOTIDE SEQUENCE</scope>
    <source>
        <strain evidence="1">CR15</strain>
    </source>
</reference>
<dbReference type="Proteomes" id="UP000315512">
    <property type="component" value="Unassembled WGS sequence"/>
</dbReference>
<name>A0AA46JZ22_BIFLL</name>
<organism evidence="1 2">
    <name type="scientific">Bifidobacterium longum subsp. longum</name>
    <dbReference type="NCBI Taxonomy" id="1679"/>
    <lineage>
        <taxon>Bacteria</taxon>
        <taxon>Bacillati</taxon>
        <taxon>Actinomycetota</taxon>
        <taxon>Actinomycetes</taxon>
        <taxon>Bifidobacteriales</taxon>
        <taxon>Bifidobacteriaceae</taxon>
        <taxon>Bifidobacterium</taxon>
    </lineage>
</organism>
<evidence type="ECO:0000313" key="1">
    <source>
        <dbReference type="EMBL" id="TPH36185.1"/>
    </source>
</evidence>
<proteinExistence type="predicted"/>
<sequence length="159" mass="18737">MAHRHRAHLGRTIRPRPKSVYLSALHANHREALDADWLATYHTTWKPVTLAEWLNAPADRKPKANYGIGQAWRLTRQILRNHTSHCFAALAGWTYTPTGAEIAMWDMFELEGRLQREGWRPWTDRHADPFAPTRLETSQARKERLERRELLKQRFHITD</sequence>
<evidence type="ECO:0000313" key="2">
    <source>
        <dbReference type="Proteomes" id="UP000315512"/>
    </source>
</evidence>
<dbReference type="EMBL" id="SZNG01000006">
    <property type="protein sequence ID" value="TPH36185.1"/>
    <property type="molecule type" value="Genomic_DNA"/>
</dbReference>
<accession>A0AA46JZ22</accession>
<gene>
    <name evidence="1" type="ORF">FCO76_05250</name>
</gene>
<protein>
    <submittedName>
        <fullName evidence="1">Uncharacterized protein</fullName>
    </submittedName>
</protein>
<dbReference type="AlphaFoldDB" id="A0AA46JZ22"/>
<dbReference type="RefSeq" id="WP_008783564.1">
    <property type="nucleotide sequence ID" value="NZ_BCYH01000047.1"/>
</dbReference>
<comment type="caution">
    <text evidence="1">The sequence shown here is derived from an EMBL/GenBank/DDBJ whole genome shotgun (WGS) entry which is preliminary data.</text>
</comment>